<evidence type="ECO:0000313" key="3">
    <source>
        <dbReference type="Proteomes" id="UP001565369"/>
    </source>
</evidence>
<evidence type="ECO:0000313" key="2">
    <source>
        <dbReference type="EMBL" id="MEY9459144.1"/>
    </source>
</evidence>
<sequence length="55" mass="6155">MLPRHSVEHKKADGDGDGQQWENVVHARSKALKILLAAECELSKLDEISRVARAF</sequence>
<protein>
    <submittedName>
        <fullName evidence="2">Uncharacterized protein</fullName>
    </submittedName>
</protein>
<evidence type="ECO:0000256" key="1">
    <source>
        <dbReference type="SAM" id="MobiDB-lite"/>
    </source>
</evidence>
<organism evidence="2 3">
    <name type="scientific">Bradyrhizobium ottawaense</name>
    <dbReference type="NCBI Taxonomy" id="931866"/>
    <lineage>
        <taxon>Bacteria</taxon>
        <taxon>Pseudomonadati</taxon>
        <taxon>Pseudomonadota</taxon>
        <taxon>Alphaproteobacteria</taxon>
        <taxon>Hyphomicrobiales</taxon>
        <taxon>Nitrobacteraceae</taxon>
        <taxon>Bradyrhizobium</taxon>
    </lineage>
</organism>
<accession>A0ABV4G5L9</accession>
<reference evidence="2 3" key="1">
    <citation type="submission" date="2024-07" db="EMBL/GenBank/DDBJ databases">
        <title>Genomic Encyclopedia of Type Strains, Phase V (KMG-V): Genome sequencing to study the core and pangenomes of soil and plant-associated prokaryotes.</title>
        <authorList>
            <person name="Whitman W."/>
        </authorList>
    </citation>
    <scope>NUCLEOTIDE SEQUENCE [LARGE SCALE GENOMIC DNA]</scope>
    <source>
        <strain evidence="2 3">USDA 152</strain>
    </source>
</reference>
<comment type="caution">
    <text evidence="2">The sequence shown here is derived from an EMBL/GenBank/DDBJ whole genome shotgun (WGS) entry which is preliminary data.</text>
</comment>
<dbReference type="Proteomes" id="UP001565369">
    <property type="component" value="Unassembled WGS sequence"/>
</dbReference>
<name>A0ABV4G5L9_9BRAD</name>
<dbReference type="RefSeq" id="WP_157158039.1">
    <property type="nucleotide sequence ID" value="NZ_BTIN01000019.1"/>
</dbReference>
<gene>
    <name evidence="2" type="ORF">ABIG07_008092</name>
</gene>
<proteinExistence type="predicted"/>
<feature type="region of interest" description="Disordered" evidence="1">
    <location>
        <begin position="1"/>
        <end position="20"/>
    </location>
</feature>
<feature type="compositionally biased region" description="Basic and acidic residues" evidence="1">
    <location>
        <begin position="1"/>
        <end position="14"/>
    </location>
</feature>
<keyword evidence="3" id="KW-1185">Reference proteome</keyword>
<dbReference type="EMBL" id="JBGBZJ010000003">
    <property type="protein sequence ID" value="MEY9459144.1"/>
    <property type="molecule type" value="Genomic_DNA"/>
</dbReference>